<keyword evidence="5" id="KW-1185">Reference proteome</keyword>
<dbReference type="PROSITE" id="PS51480">
    <property type="entry name" value="DHAL"/>
    <property type="match status" value="1"/>
</dbReference>
<proteinExistence type="predicted"/>
<keyword evidence="1" id="KW-0808">Transferase</keyword>
<dbReference type="InterPro" id="IPR050861">
    <property type="entry name" value="Dihydroxyacetone_Kinase"/>
</dbReference>
<feature type="domain" description="DhaL" evidence="3">
    <location>
        <begin position="29"/>
        <end position="229"/>
    </location>
</feature>
<comment type="caution">
    <text evidence="4">The sequence shown here is derived from an EMBL/GenBank/DDBJ whole genome shotgun (WGS) entry which is preliminary data.</text>
</comment>
<dbReference type="HOGENOM" id="CLU_066424_1_0_0"/>
<dbReference type="STRING" id="1319815.HMPREF0202_01181"/>
<evidence type="ECO:0000256" key="2">
    <source>
        <dbReference type="ARBA" id="ARBA00022777"/>
    </source>
</evidence>
<dbReference type="Pfam" id="PF02734">
    <property type="entry name" value="Dak2"/>
    <property type="match status" value="1"/>
</dbReference>
<gene>
    <name evidence="4" type="ORF">HMPREF0202_01181</name>
</gene>
<dbReference type="GO" id="GO:0005829">
    <property type="term" value="C:cytosol"/>
    <property type="evidence" value="ECO:0007669"/>
    <property type="project" value="TreeGrafter"/>
</dbReference>
<name>U7VDP9_9FUSO</name>
<protein>
    <recommendedName>
        <fullName evidence="3">DhaL domain-containing protein</fullName>
    </recommendedName>
</protein>
<dbReference type="PANTHER" id="PTHR28629:SF4">
    <property type="entry name" value="TRIOKINASE_FMN CYCLASE"/>
    <property type="match status" value="1"/>
</dbReference>
<evidence type="ECO:0000313" key="4">
    <source>
        <dbReference type="EMBL" id="ERT68938.1"/>
    </source>
</evidence>
<dbReference type="EMBL" id="AXZF01000041">
    <property type="protein sequence ID" value="ERT68938.1"/>
    <property type="molecule type" value="Genomic_DNA"/>
</dbReference>
<dbReference type="InterPro" id="IPR036117">
    <property type="entry name" value="DhaL_dom_sf"/>
</dbReference>
<dbReference type="PANTHER" id="PTHR28629">
    <property type="entry name" value="TRIOKINASE/FMN CYCLASE"/>
    <property type="match status" value="1"/>
</dbReference>
<keyword evidence="2" id="KW-0418">Kinase</keyword>
<evidence type="ECO:0000259" key="3">
    <source>
        <dbReference type="PROSITE" id="PS51480"/>
    </source>
</evidence>
<dbReference type="Proteomes" id="UP000017081">
    <property type="component" value="Unassembled WGS sequence"/>
</dbReference>
<dbReference type="SUPFAM" id="SSF101473">
    <property type="entry name" value="DhaL-like"/>
    <property type="match status" value="1"/>
</dbReference>
<evidence type="ECO:0000313" key="5">
    <source>
        <dbReference type="Proteomes" id="UP000017081"/>
    </source>
</evidence>
<dbReference type="GO" id="GO:0019563">
    <property type="term" value="P:glycerol catabolic process"/>
    <property type="evidence" value="ECO:0007669"/>
    <property type="project" value="TreeGrafter"/>
</dbReference>
<dbReference type="SMART" id="SM01120">
    <property type="entry name" value="Dak2"/>
    <property type="match status" value="1"/>
</dbReference>
<dbReference type="AlphaFoldDB" id="U7VDP9"/>
<dbReference type="PATRIC" id="fig|1319815.3.peg.1135"/>
<accession>U7VDP9</accession>
<dbReference type="InterPro" id="IPR004007">
    <property type="entry name" value="DhaL_dom"/>
</dbReference>
<dbReference type="Gene3D" id="1.25.40.340">
    <property type="match status" value="1"/>
</dbReference>
<dbReference type="GO" id="GO:0004371">
    <property type="term" value="F:glycerone kinase activity"/>
    <property type="evidence" value="ECO:0007669"/>
    <property type="project" value="InterPro"/>
</dbReference>
<evidence type="ECO:0000256" key="1">
    <source>
        <dbReference type="ARBA" id="ARBA00022679"/>
    </source>
</evidence>
<organism evidence="4 5">
    <name type="scientific">Cetobacterium somerae ATCC BAA-474</name>
    <dbReference type="NCBI Taxonomy" id="1319815"/>
    <lineage>
        <taxon>Bacteria</taxon>
        <taxon>Fusobacteriati</taxon>
        <taxon>Fusobacteriota</taxon>
        <taxon>Fusobacteriia</taxon>
        <taxon>Fusobacteriales</taxon>
        <taxon>Fusobacteriaceae</taxon>
        <taxon>Cetobacterium</taxon>
    </lineage>
</organism>
<dbReference type="FunFam" id="1.25.40.340:FF:000002">
    <property type="entry name" value="Dihydroxyacetone kinase, L subunit"/>
    <property type="match status" value="1"/>
</dbReference>
<sequence>MTFVRTKVIYILKEKNLFLRGEDMIITKERWIAIFQNISELMIENKDILSQIDSKFGDGDHGITIERIGVVLGDKAKEWKDKDQSLKMFFQEIGDTVTNINGGSAGPLYGTYLSGLGEDLDEDIVEADGKTLKKILDSGLTELQYLTTAKVGDKTMMDTLIPATEAALNASDDILDIVTKAKDAALEGAEKSKDFVSKFGRAKSYKEQTIGTPDAGATSCTYIFLGLYEGCK</sequence>
<reference evidence="4 5" key="1">
    <citation type="submission" date="2013-08" db="EMBL/GenBank/DDBJ databases">
        <authorList>
            <person name="Weinstock G."/>
            <person name="Sodergren E."/>
            <person name="Wylie T."/>
            <person name="Fulton L."/>
            <person name="Fulton R."/>
            <person name="Fronick C."/>
            <person name="O'Laughlin M."/>
            <person name="Godfrey J."/>
            <person name="Miner T."/>
            <person name="Herter B."/>
            <person name="Appelbaum E."/>
            <person name="Cordes M."/>
            <person name="Lek S."/>
            <person name="Wollam A."/>
            <person name="Pepin K.H."/>
            <person name="Palsikar V.B."/>
            <person name="Mitreva M."/>
            <person name="Wilson R.K."/>
        </authorList>
    </citation>
    <scope>NUCLEOTIDE SEQUENCE [LARGE SCALE GENOMIC DNA]</scope>
    <source>
        <strain evidence="4 5">ATCC BAA-474</strain>
    </source>
</reference>
<dbReference type="eggNOG" id="COG1461">
    <property type="taxonomic scope" value="Bacteria"/>
</dbReference>